<protein>
    <submittedName>
        <fullName evidence="3">Uncharacterized protein</fullName>
    </submittedName>
</protein>
<name>A0AAD6NJD4_DREDA</name>
<keyword evidence="4" id="KW-1185">Reference proteome</keyword>
<evidence type="ECO:0000313" key="3">
    <source>
        <dbReference type="EMBL" id="KAJ6260499.1"/>
    </source>
</evidence>
<reference evidence="3" key="1">
    <citation type="submission" date="2023-01" db="EMBL/GenBank/DDBJ databases">
        <title>The chitinases involved in constricting ring structure development in the nematode-trapping fungus Drechslerella dactyloides.</title>
        <authorList>
            <person name="Wang R."/>
            <person name="Zhang L."/>
            <person name="Tang P."/>
            <person name="Li S."/>
            <person name="Liang L."/>
        </authorList>
    </citation>
    <scope>NUCLEOTIDE SEQUENCE</scope>
    <source>
        <strain evidence="3">YMF1.00031</strain>
    </source>
</reference>
<accession>A0AAD6NJD4</accession>
<comment type="caution">
    <text evidence="3">The sequence shown here is derived from an EMBL/GenBank/DDBJ whole genome shotgun (WGS) entry which is preliminary data.</text>
</comment>
<dbReference type="PROSITE" id="PS50231">
    <property type="entry name" value="RICIN_B_LECTIN"/>
    <property type="match status" value="1"/>
</dbReference>
<evidence type="ECO:0000256" key="1">
    <source>
        <dbReference type="SAM" id="MobiDB-lite"/>
    </source>
</evidence>
<gene>
    <name evidence="3" type="ORF">Dda_4725</name>
</gene>
<dbReference type="Proteomes" id="UP001221413">
    <property type="component" value="Unassembled WGS sequence"/>
</dbReference>
<feature type="region of interest" description="Disordered" evidence="1">
    <location>
        <begin position="290"/>
        <end position="313"/>
    </location>
</feature>
<proteinExistence type="predicted"/>
<dbReference type="EMBL" id="JAQGDS010000005">
    <property type="protein sequence ID" value="KAJ6260499.1"/>
    <property type="molecule type" value="Genomic_DNA"/>
</dbReference>
<keyword evidence="2" id="KW-0732">Signal</keyword>
<organism evidence="3 4">
    <name type="scientific">Drechslerella dactyloides</name>
    <name type="common">Nematode-trapping fungus</name>
    <name type="synonym">Arthrobotrys dactyloides</name>
    <dbReference type="NCBI Taxonomy" id="74499"/>
    <lineage>
        <taxon>Eukaryota</taxon>
        <taxon>Fungi</taxon>
        <taxon>Dikarya</taxon>
        <taxon>Ascomycota</taxon>
        <taxon>Pezizomycotina</taxon>
        <taxon>Orbiliomycetes</taxon>
        <taxon>Orbiliales</taxon>
        <taxon>Orbiliaceae</taxon>
        <taxon>Drechslerella</taxon>
    </lineage>
</organism>
<dbReference type="AlphaFoldDB" id="A0AAD6NJD4"/>
<sequence>MRRGLRFGSLGLTLLYSLSFLSRPVQGAWDVNWRGKIMAVEFNRVFYTPDPNERKAYLTAASCLLDGSLEGKEGFNETVGVASVVGGLPDSIRNQDVWSTNAWQNLNCPGDPPASQWSFVGNNGTKGTKINDNAMGVALHDYAIGQFRNTKTRRCVSLIRNWDADKNANIETVGHALRSIDCDPTSKDKRQLWVIYYNGPNAPFAPFIPASELGACLGFNTKKDDKGVWTYDRVPGGVYEDTAEEINLRQVDARYVSMSTFNSDDASGVSPVVRCTGMKWVFGPGFSKDMMDPEDDGPVPEMAGGEDAGFDPDAYSARRALRFRG</sequence>
<evidence type="ECO:0000313" key="4">
    <source>
        <dbReference type="Proteomes" id="UP001221413"/>
    </source>
</evidence>
<feature type="chain" id="PRO_5042223341" evidence="2">
    <location>
        <begin position="28"/>
        <end position="325"/>
    </location>
</feature>
<evidence type="ECO:0000256" key="2">
    <source>
        <dbReference type="SAM" id="SignalP"/>
    </source>
</evidence>
<feature type="signal peptide" evidence="2">
    <location>
        <begin position="1"/>
        <end position="27"/>
    </location>
</feature>